<dbReference type="PANTHER" id="PTHR35011">
    <property type="entry name" value="2,3-DIKETO-L-GULONATE TRAP TRANSPORTER SMALL PERMEASE PROTEIN YIAM"/>
    <property type="match status" value="1"/>
</dbReference>
<keyword evidence="2 9" id="KW-0813">Transport</keyword>
<evidence type="ECO:0000256" key="9">
    <source>
        <dbReference type="RuleBase" id="RU369079"/>
    </source>
</evidence>
<evidence type="ECO:0000256" key="7">
    <source>
        <dbReference type="ARBA" id="ARBA00023136"/>
    </source>
</evidence>
<dbReference type="InterPro" id="IPR007387">
    <property type="entry name" value="TRAP_DctQ"/>
</dbReference>
<comment type="similarity">
    <text evidence="8 9">Belongs to the TRAP transporter small permease family.</text>
</comment>
<evidence type="ECO:0000259" key="10">
    <source>
        <dbReference type="Pfam" id="PF04290"/>
    </source>
</evidence>
<dbReference type="GO" id="GO:0005886">
    <property type="term" value="C:plasma membrane"/>
    <property type="evidence" value="ECO:0007669"/>
    <property type="project" value="UniProtKB-SubCell"/>
</dbReference>
<organism evidence="11 12">
    <name type="scientific">Isoalcanivorax pacificus W11-5</name>
    <dbReference type="NCBI Taxonomy" id="391936"/>
    <lineage>
        <taxon>Bacteria</taxon>
        <taxon>Pseudomonadati</taxon>
        <taxon>Pseudomonadota</taxon>
        <taxon>Gammaproteobacteria</taxon>
        <taxon>Oceanospirillales</taxon>
        <taxon>Alcanivoracaceae</taxon>
        <taxon>Isoalcanivorax</taxon>
    </lineage>
</organism>
<proteinExistence type="inferred from homology"/>
<dbReference type="Pfam" id="PF04290">
    <property type="entry name" value="DctQ"/>
    <property type="match status" value="1"/>
</dbReference>
<dbReference type="GO" id="GO:0015740">
    <property type="term" value="P:C4-dicarboxylate transport"/>
    <property type="evidence" value="ECO:0007669"/>
    <property type="project" value="TreeGrafter"/>
</dbReference>
<evidence type="ECO:0000313" key="12">
    <source>
        <dbReference type="Proteomes" id="UP000006764"/>
    </source>
</evidence>
<dbReference type="EMBL" id="CP004387">
    <property type="protein sequence ID" value="AJD49223.1"/>
    <property type="molecule type" value="Genomic_DNA"/>
</dbReference>
<evidence type="ECO:0000256" key="1">
    <source>
        <dbReference type="ARBA" id="ARBA00004429"/>
    </source>
</evidence>
<gene>
    <name evidence="11" type="ORF">S7S_14055</name>
</gene>
<keyword evidence="12" id="KW-1185">Reference proteome</keyword>
<evidence type="ECO:0000256" key="2">
    <source>
        <dbReference type="ARBA" id="ARBA00022448"/>
    </source>
</evidence>
<keyword evidence="6 9" id="KW-1133">Transmembrane helix</keyword>
<name>A0A0B4XRY2_9GAMM</name>
<evidence type="ECO:0000256" key="4">
    <source>
        <dbReference type="ARBA" id="ARBA00022519"/>
    </source>
</evidence>
<keyword evidence="4 9" id="KW-0997">Cell inner membrane</keyword>
<dbReference type="STRING" id="391936.S7S_14055"/>
<feature type="domain" description="Tripartite ATP-independent periplasmic transporters DctQ component" evidence="10">
    <location>
        <begin position="50"/>
        <end position="192"/>
    </location>
</feature>
<comment type="subunit">
    <text evidence="9">The complex comprises the extracytoplasmic solute receptor protein and the two transmembrane proteins.</text>
</comment>
<dbReference type="GO" id="GO:0022857">
    <property type="term" value="F:transmembrane transporter activity"/>
    <property type="evidence" value="ECO:0007669"/>
    <property type="project" value="UniProtKB-UniRule"/>
</dbReference>
<dbReference type="AlphaFoldDB" id="A0A0B4XRY2"/>
<dbReference type="RefSeq" id="WP_008734000.1">
    <property type="nucleotide sequence ID" value="NZ_CP004387.1"/>
</dbReference>
<comment type="function">
    <text evidence="9">Part of the tripartite ATP-independent periplasmic (TRAP) transport system.</text>
</comment>
<dbReference type="InterPro" id="IPR055348">
    <property type="entry name" value="DctQ"/>
</dbReference>
<feature type="transmembrane region" description="Helical" evidence="9">
    <location>
        <begin position="78"/>
        <end position="100"/>
    </location>
</feature>
<sequence>MSAQTATPDSNDVTLPDFSGQGFLPWLQRASYRLARAEQVLAGVFVGLVFLLLILNISTRAFGNALYWVDEAAVTAMVWMAFLAASVSLYARANIAVTLLTDALPAVAARALAVLVDLVLLAFVLALIWMLWRWFAPMDLYSVGFDTDALAAEFFNFIYQEPTQTLGVAKFWLWLILPVFGIASLIHALSNLDISLARLLRAKEA</sequence>
<accession>A0A0B4XRY2</accession>
<dbReference type="HOGENOM" id="CLU_086356_0_0_6"/>
<evidence type="ECO:0000256" key="3">
    <source>
        <dbReference type="ARBA" id="ARBA00022475"/>
    </source>
</evidence>
<comment type="subcellular location">
    <subcellularLocation>
        <location evidence="1 9">Cell inner membrane</location>
        <topology evidence="1 9">Multi-pass membrane protein</topology>
    </subcellularLocation>
</comment>
<dbReference type="Proteomes" id="UP000006764">
    <property type="component" value="Chromosome"/>
</dbReference>
<evidence type="ECO:0000256" key="5">
    <source>
        <dbReference type="ARBA" id="ARBA00022692"/>
    </source>
</evidence>
<keyword evidence="7 9" id="KW-0472">Membrane</keyword>
<dbReference type="PANTHER" id="PTHR35011:SF2">
    <property type="entry name" value="2,3-DIKETO-L-GULONATE TRAP TRANSPORTER SMALL PERMEASE PROTEIN YIAM"/>
    <property type="match status" value="1"/>
</dbReference>
<dbReference type="KEGG" id="apac:S7S_14055"/>
<feature type="transmembrane region" description="Helical" evidence="9">
    <location>
        <begin position="112"/>
        <end position="132"/>
    </location>
</feature>
<evidence type="ECO:0000256" key="6">
    <source>
        <dbReference type="ARBA" id="ARBA00022989"/>
    </source>
</evidence>
<evidence type="ECO:0000313" key="11">
    <source>
        <dbReference type="EMBL" id="AJD49223.1"/>
    </source>
</evidence>
<reference evidence="11 12" key="1">
    <citation type="journal article" date="2012" name="J. Bacteriol.">
        <title>Genome sequence of an alkane-degrading bacterium, Alcanivorax pacificus type strain W11-5, isolated from deep sea sediment.</title>
        <authorList>
            <person name="Lai Q."/>
            <person name="Shao Z."/>
        </authorList>
    </citation>
    <scope>NUCLEOTIDE SEQUENCE [LARGE SCALE GENOMIC DNA]</scope>
    <source>
        <strain evidence="11 12">W11-5</strain>
    </source>
</reference>
<protein>
    <recommendedName>
        <fullName evidence="9">TRAP transporter small permease protein</fullName>
    </recommendedName>
</protein>
<dbReference type="OrthoDB" id="4964541at2"/>
<keyword evidence="3" id="KW-1003">Cell membrane</keyword>
<evidence type="ECO:0000256" key="8">
    <source>
        <dbReference type="ARBA" id="ARBA00038436"/>
    </source>
</evidence>
<feature type="transmembrane region" description="Helical" evidence="9">
    <location>
        <begin position="171"/>
        <end position="192"/>
    </location>
</feature>
<keyword evidence="5 9" id="KW-0812">Transmembrane</keyword>
<feature type="transmembrane region" description="Helical" evidence="9">
    <location>
        <begin position="40"/>
        <end position="58"/>
    </location>
</feature>